<reference evidence="8 9" key="1">
    <citation type="submission" date="2018-12" db="EMBL/GenBank/DDBJ databases">
        <title>Complete genome sequence of Flaviflexus sp. H23T48.</title>
        <authorList>
            <person name="Bae J.-W."/>
            <person name="Lee J.-Y."/>
        </authorList>
    </citation>
    <scope>NUCLEOTIDE SEQUENCE [LARGE SCALE GENOMIC DNA]</scope>
    <source>
        <strain evidence="8 9">H23T48</strain>
    </source>
</reference>
<dbReference type="PANTHER" id="PTHR43401">
    <property type="entry name" value="L-THREONINE 3-DEHYDROGENASE"/>
    <property type="match status" value="1"/>
</dbReference>
<dbReference type="Gene3D" id="3.90.180.10">
    <property type="entry name" value="Medium-chain alcohol dehydrogenases, catalytic domain"/>
    <property type="match status" value="1"/>
</dbReference>
<proteinExistence type="inferred from homology"/>
<dbReference type="SUPFAM" id="SSF51735">
    <property type="entry name" value="NAD(P)-binding Rossmann-fold domains"/>
    <property type="match status" value="1"/>
</dbReference>
<dbReference type="Pfam" id="PF08240">
    <property type="entry name" value="ADH_N"/>
    <property type="match status" value="1"/>
</dbReference>
<evidence type="ECO:0000256" key="2">
    <source>
        <dbReference type="ARBA" id="ARBA00022723"/>
    </source>
</evidence>
<evidence type="ECO:0000256" key="4">
    <source>
        <dbReference type="ARBA" id="ARBA00023002"/>
    </source>
</evidence>
<gene>
    <name evidence="8" type="ORF">EJ997_06065</name>
</gene>
<keyword evidence="3 5" id="KW-0862">Zinc</keyword>
<dbReference type="InterPro" id="IPR013149">
    <property type="entry name" value="ADH-like_C"/>
</dbReference>
<dbReference type="OrthoDB" id="3567264at2"/>
<dbReference type="AlphaFoldDB" id="A0A3Q9G3W3"/>
<dbReference type="GO" id="GO:0008743">
    <property type="term" value="F:L-threonine 3-dehydrogenase activity"/>
    <property type="evidence" value="ECO:0007669"/>
    <property type="project" value="UniProtKB-EC"/>
</dbReference>
<dbReference type="Gene3D" id="3.40.50.720">
    <property type="entry name" value="NAD(P)-binding Rossmann-like Domain"/>
    <property type="match status" value="1"/>
</dbReference>
<dbReference type="Pfam" id="PF00107">
    <property type="entry name" value="ADH_zinc_N"/>
    <property type="match status" value="1"/>
</dbReference>
<dbReference type="InterPro" id="IPR002328">
    <property type="entry name" value="ADH_Zn_CS"/>
</dbReference>
<feature type="domain" description="Alcohol dehydrogenase-like C-terminal" evidence="6">
    <location>
        <begin position="180"/>
        <end position="310"/>
    </location>
</feature>
<dbReference type="PANTHER" id="PTHR43401:SF2">
    <property type="entry name" value="L-THREONINE 3-DEHYDROGENASE"/>
    <property type="match status" value="1"/>
</dbReference>
<feature type="domain" description="Alcohol dehydrogenase-like N-terminal" evidence="7">
    <location>
        <begin position="24"/>
        <end position="140"/>
    </location>
</feature>
<name>A0A3Q9G3W3_9ACTO</name>
<organism evidence="8 9">
    <name type="scientific">Flaviflexus ciconiae</name>
    <dbReference type="NCBI Taxonomy" id="2496867"/>
    <lineage>
        <taxon>Bacteria</taxon>
        <taxon>Bacillati</taxon>
        <taxon>Actinomycetota</taxon>
        <taxon>Actinomycetes</taxon>
        <taxon>Actinomycetales</taxon>
        <taxon>Actinomycetaceae</taxon>
        <taxon>Flaviflexus</taxon>
    </lineage>
</organism>
<dbReference type="InterPro" id="IPR013154">
    <property type="entry name" value="ADH-like_N"/>
</dbReference>
<dbReference type="InterPro" id="IPR050129">
    <property type="entry name" value="Zn_alcohol_dh"/>
</dbReference>
<evidence type="ECO:0000256" key="5">
    <source>
        <dbReference type="RuleBase" id="RU361277"/>
    </source>
</evidence>
<sequence length="357" mass="38953">MKALVKPHRGPGLELHDVAEPYAGPGEVKIKVMYAGLCGTDLHILSWDDFAQKHVSPGQTIGHEFFGEIVEIGDGVAQGDRKDELQVGNRVSVEGHVVCGRCRNCRAGRHHMCIRTSSIGVDRNGAFATYVTVPADNVWVQPAEIDPELGAIFDPFGNAVHTAFQYPLTGEDVVITGAGPIGIMSALIARHSGARHVVLTDISDERLDLAKKAFDGYGEVCLVNTARQSLEVVQERLGMKEGFDVAFEMSGNPRAMASIIDNVTHGGQIAMLGLPSAPYAIDWNRVISRMITIKGVYGREMYDTWYTATTILLSSKPLREALRTLITHRFHADDWEKAFEAASSGTAGKVLIDWRNS</sequence>
<dbReference type="SUPFAM" id="SSF50129">
    <property type="entry name" value="GroES-like"/>
    <property type="match status" value="1"/>
</dbReference>
<dbReference type="NCBIfam" id="NF003808">
    <property type="entry name" value="PRK05396.1"/>
    <property type="match status" value="1"/>
</dbReference>
<keyword evidence="4 8" id="KW-0560">Oxidoreductase</keyword>
<keyword evidence="2 5" id="KW-0479">Metal-binding</keyword>
<evidence type="ECO:0000259" key="7">
    <source>
        <dbReference type="Pfam" id="PF08240"/>
    </source>
</evidence>
<accession>A0A3Q9G3W3</accession>
<dbReference type="KEGG" id="flh:EJ997_06065"/>
<dbReference type="PROSITE" id="PS00059">
    <property type="entry name" value="ADH_ZINC"/>
    <property type="match status" value="1"/>
</dbReference>
<evidence type="ECO:0000259" key="6">
    <source>
        <dbReference type="Pfam" id="PF00107"/>
    </source>
</evidence>
<evidence type="ECO:0000256" key="3">
    <source>
        <dbReference type="ARBA" id="ARBA00022833"/>
    </source>
</evidence>
<dbReference type="InterPro" id="IPR011032">
    <property type="entry name" value="GroES-like_sf"/>
</dbReference>
<evidence type="ECO:0000313" key="9">
    <source>
        <dbReference type="Proteomes" id="UP000280344"/>
    </source>
</evidence>
<comment type="cofactor">
    <cofactor evidence="1 5">
        <name>Zn(2+)</name>
        <dbReference type="ChEBI" id="CHEBI:29105"/>
    </cofactor>
</comment>
<dbReference type="InterPro" id="IPR036291">
    <property type="entry name" value="NAD(P)-bd_dom_sf"/>
</dbReference>
<dbReference type="EC" id="1.1.1.103" evidence="8"/>
<dbReference type="EMBL" id="CP034593">
    <property type="protein sequence ID" value="AZQ76966.1"/>
    <property type="molecule type" value="Genomic_DNA"/>
</dbReference>
<dbReference type="Proteomes" id="UP000280344">
    <property type="component" value="Chromosome"/>
</dbReference>
<dbReference type="GO" id="GO:0008270">
    <property type="term" value="F:zinc ion binding"/>
    <property type="evidence" value="ECO:0007669"/>
    <property type="project" value="InterPro"/>
</dbReference>
<keyword evidence="9" id="KW-1185">Reference proteome</keyword>
<comment type="similarity">
    <text evidence="5">Belongs to the zinc-containing alcohol dehydrogenase family.</text>
</comment>
<evidence type="ECO:0000313" key="8">
    <source>
        <dbReference type="EMBL" id="AZQ76966.1"/>
    </source>
</evidence>
<protein>
    <submittedName>
        <fullName evidence="8">L-threonine 3-dehydrogenase</fullName>
        <ecNumber evidence="8">1.1.1.103</ecNumber>
    </submittedName>
</protein>
<evidence type="ECO:0000256" key="1">
    <source>
        <dbReference type="ARBA" id="ARBA00001947"/>
    </source>
</evidence>